<proteinExistence type="predicted"/>
<name>A0A2P5YXC3_GOSBA</name>
<evidence type="ECO:0000256" key="1">
    <source>
        <dbReference type="SAM" id="MobiDB-lite"/>
    </source>
</evidence>
<organism evidence="2 3">
    <name type="scientific">Gossypium barbadense</name>
    <name type="common">Sea Island cotton</name>
    <name type="synonym">Hibiscus barbadensis</name>
    <dbReference type="NCBI Taxonomy" id="3634"/>
    <lineage>
        <taxon>Eukaryota</taxon>
        <taxon>Viridiplantae</taxon>
        <taxon>Streptophyta</taxon>
        <taxon>Embryophyta</taxon>
        <taxon>Tracheophyta</taxon>
        <taxon>Spermatophyta</taxon>
        <taxon>Magnoliopsida</taxon>
        <taxon>eudicotyledons</taxon>
        <taxon>Gunneridae</taxon>
        <taxon>Pentapetalae</taxon>
        <taxon>rosids</taxon>
        <taxon>malvids</taxon>
        <taxon>Malvales</taxon>
        <taxon>Malvaceae</taxon>
        <taxon>Malvoideae</taxon>
        <taxon>Gossypium</taxon>
    </lineage>
</organism>
<feature type="compositionally biased region" description="Acidic residues" evidence="1">
    <location>
        <begin position="91"/>
        <end position="110"/>
    </location>
</feature>
<dbReference type="AlphaFoldDB" id="A0A2P5YXC3"/>
<feature type="region of interest" description="Disordered" evidence="1">
    <location>
        <begin position="75"/>
        <end position="116"/>
    </location>
</feature>
<dbReference type="EMBL" id="KZ662709">
    <property type="protein sequence ID" value="PPS20245.1"/>
    <property type="molecule type" value="Genomic_DNA"/>
</dbReference>
<gene>
    <name evidence="2" type="ORF">GOBAR_AA00298</name>
</gene>
<reference evidence="2 3" key="1">
    <citation type="submission" date="2015-01" db="EMBL/GenBank/DDBJ databases">
        <title>Genome of allotetraploid Gossypium barbadense reveals genomic plasticity and fiber elongation in cotton evolution.</title>
        <authorList>
            <person name="Chen X."/>
            <person name="Liu X."/>
            <person name="Zhao B."/>
            <person name="Zheng H."/>
            <person name="Hu Y."/>
            <person name="Lu G."/>
            <person name="Yang C."/>
            <person name="Chen J."/>
            <person name="Shan C."/>
            <person name="Zhang L."/>
            <person name="Zhou Y."/>
            <person name="Wang L."/>
            <person name="Guo W."/>
            <person name="Bai Y."/>
            <person name="Ruan J."/>
            <person name="Shangguan X."/>
            <person name="Mao Y."/>
            <person name="Jiang J."/>
            <person name="Zhu Y."/>
            <person name="Lei J."/>
            <person name="Kang H."/>
            <person name="Chen S."/>
            <person name="He X."/>
            <person name="Wang R."/>
            <person name="Wang Y."/>
            <person name="Chen J."/>
            <person name="Wang L."/>
            <person name="Yu S."/>
            <person name="Wang B."/>
            <person name="Wei J."/>
            <person name="Song S."/>
            <person name="Lu X."/>
            <person name="Gao Z."/>
            <person name="Gu W."/>
            <person name="Deng X."/>
            <person name="Ma D."/>
            <person name="Wang S."/>
            <person name="Liang W."/>
            <person name="Fang L."/>
            <person name="Cai C."/>
            <person name="Zhu X."/>
            <person name="Zhou B."/>
            <person name="Zhang Y."/>
            <person name="Chen Z."/>
            <person name="Xu S."/>
            <person name="Zhu R."/>
            <person name="Wang S."/>
            <person name="Zhang T."/>
            <person name="Zhao G."/>
        </authorList>
    </citation>
    <scope>NUCLEOTIDE SEQUENCE [LARGE SCALE GENOMIC DNA]</scope>
    <source>
        <strain evidence="3">cv. Xinhai21</strain>
        <tissue evidence="2">Leaf</tissue>
    </source>
</reference>
<protein>
    <submittedName>
        <fullName evidence="2">Uncharacterized protein</fullName>
    </submittedName>
</protein>
<evidence type="ECO:0000313" key="3">
    <source>
        <dbReference type="Proteomes" id="UP000239757"/>
    </source>
</evidence>
<accession>A0A2P5YXC3</accession>
<dbReference type="Proteomes" id="UP000239757">
    <property type="component" value="Unassembled WGS sequence"/>
</dbReference>
<evidence type="ECO:0000313" key="2">
    <source>
        <dbReference type="EMBL" id="PPS20245.1"/>
    </source>
</evidence>
<sequence length="222" mass="24370">MVALYCGTRNNQNASIQLFAELAGIEATEDPTSLGEEDRAQEPCIVVPISYVDIQSTIHGIDIDLNVASETDVVGNDVYHSSDPSDHEVDSESDPDVDEVPDDIDDEGVNDDGNVNASSVGNQILRIVIHNNPGVHMSQIDPDAAHAAEFSEYLEILSAHQMAVYSNPDELFVGQKFEKVGGRLQLADMSCIYPEVVYVGDTKICWASHMYFNTYDRRSSKT</sequence>